<evidence type="ECO:0000259" key="1">
    <source>
        <dbReference type="Pfam" id="PF00501"/>
    </source>
</evidence>
<dbReference type="Proteomes" id="UP000622552">
    <property type="component" value="Unassembled WGS sequence"/>
</dbReference>
<feature type="domain" description="AMP-binding enzyme C-terminal" evidence="2">
    <location>
        <begin position="422"/>
        <end position="496"/>
    </location>
</feature>
<dbReference type="EMBL" id="JADOUF010000001">
    <property type="protein sequence ID" value="MBG6137451.1"/>
    <property type="molecule type" value="Genomic_DNA"/>
</dbReference>
<dbReference type="Pfam" id="PF13193">
    <property type="entry name" value="AMP-binding_C"/>
    <property type="match status" value="1"/>
</dbReference>
<dbReference type="AlphaFoldDB" id="A0A8J7KL24"/>
<evidence type="ECO:0000313" key="4">
    <source>
        <dbReference type="Proteomes" id="UP000622552"/>
    </source>
</evidence>
<dbReference type="Pfam" id="PF00501">
    <property type="entry name" value="AMP-binding"/>
    <property type="match status" value="1"/>
</dbReference>
<dbReference type="PANTHER" id="PTHR43767:SF7">
    <property type="entry name" value="MEDIUM_LONG-CHAIN-FATTY-ACID--COA LIGASE FADD8"/>
    <property type="match status" value="1"/>
</dbReference>
<evidence type="ECO:0000313" key="3">
    <source>
        <dbReference type="EMBL" id="MBG6137451.1"/>
    </source>
</evidence>
<reference evidence="3" key="1">
    <citation type="submission" date="2020-11" db="EMBL/GenBank/DDBJ databases">
        <title>Sequencing the genomes of 1000 actinobacteria strains.</title>
        <authorList>
            <person name="Klenk H.-P."/>
        </authorList>
    </citation>
    <scope>NUCLEOTIDE SEQUENCE</scope>
    <source>
        <strain evidence="3">DSM 45356</strain>
    </source>
</reference>
<dbReference type="InterPro" id="IPR050237">
    <property type="entry name" value="ATP-dep_AMP-bd_enzyme"/>
</dbReference>
<feature type="domain" description="AMP-dependent synthetase/ligase" evidence="1">
    <location>
        <begin position="13"/>
        <end position="369"/>
    </location>
</feature>
<dbReference type="PANTHER" id="PTHR43767">
    <property type="entry name" value="LONG-CHAIN-FATTY-ACID--COA LIGASE"/>
    <property type="match status" value="1"/>
</dbReference>
<gene>
    <name evidence="3" type="ORF">IW245_003645</name>
</gene>
<proteinExistence type="predicted"/>
<protein>
    <submittedName>
        <fullName evidence="3">Acyl-CoA synthetase (AMP-forming)/AMP-acid ligase II</fullName>
    </submittedName>
</protein>
<organism evidence="3 4">
    <name type="scientific">Longispora fulva</name>
    <dbReference type="NCBI Taxonomy" id="619741"/>
    <lineage>
        <taxon>Bacteria</taxon>
        <taxon>Bacillati</taxon>
        <taxon>Actinomycetota</taxon>
        <taxon>Actinomycetes</taxon>
        <taxon>Micromonosporales</taxon>
        <taxon>Micromonosporaceae</taxon>
        <taxon>Longispora</taxon>
    </lineage>
</organism>
<dbReference type="InterPro" id="IPR025110">
    <property type="entry name" value="AMP-bd_C"/>
</dbReference>
<dbReference type="GO" id="GO:0016877">
    <property type="term" value="F:ligase activity, forming carbon-sulfur bonds"/>
    <property type="evidence" value="ECO:0007669"/>
    <property type="project" value="UniProtKB-ARBA"/>
</dbReference>
<accession>A0A8J7KL24</accession>
<dbReference type="InterPro" id="IPR000873">
    <property type="entry name" value="AMP-dep_synth/lig_dom"/>
</dbReference>
<dbReference type="Gene3D" id="3.30.300.30">
    <property type="match status" value="1"/>
</dbReference>
<dbReference type="InterPro" id="IPR042099">
    <property type="entry name" value="ANL_N_sf"/>
</dbReference>
<keyword evidence="3" id="KW-0436">Ligase</keyword>
<evidence type="ECO:0000259" key="2">
    <source>
        <dbReference type="Pfam" id="PF13193"/>
    </source>
</evidence>
<dbReference type="RefSeq" id="WP_197004321.1">
    <property type="nucleotide sequence ID" value="NZ_BONS01000020.1"/>
</dbReference>
<sequence>MDNYVNRALDILAGYGDREALVGDGVRLTYDDVHAKVLELAASLQDNGVRSGTAVGVLVSNPPEALPLHLALHLLGCRTVWIALITPRNELAAYVRLAQLDVLIYDARTQDALGREIAASLAPLPVLCLGPDGLGPDILAARAADAPALDLTGVTHEPESVFQTSGTTGLPKMVHHRQGFFEQVIALAGEFRDSGHPVLRHLSVTPPWHVSGPMTAYFNLFHGGVLFVQEDWDADVFLATIHAEQINSTFVSPPLFYELLDHPKLAETDFRQMLMFNVGSAPTAPARLVQAHELLGPVVRIVYGLSESTLISAMPNVTPDPAHPDRLGSCGVPYGDVTIEIRDEEARPVPTGELGEVWVASRLNMTGYWGQPDYTAETLVDGWVRTGDLGKLDDDGYLYLVDRVKDMIVTGRGSRNVFSRPLEDFLAAQPEVRAAAVIGVGDDKLGEVVHAYVVLAPDAAVTVEDLQARVLADFTPIWVPRTVDFVDRLPLGNTGKVDKKALRARYLAEHP</sequence>
<comment type="caution">
    <text evidence="3">The sequence shown here is derived from an EMBL/GenBank/DDBJ whole genome shotgun (WGS) entry which is preliminary data.</text>
</comment>
<name>A0A8J7KL24_9ACTN</name>
<keyword evidence="4" id="KW-1185">Reference proteome</keyword>
<dbReference type="Gene3D" id="3.40.50.12780">
    <property type="entry name" value="N-terminal domain of ligase-like"/>
    <property type="match status" value="1"/>
</dbReference>
<dbReference type="InterPro" id="IPR045851">
    <property type="entry name" value="AMP-bd_C_sf"/>
</dbReference>
<dbReference type="SUPFAM" id="SSF56801">
    <property type="entry name" value="Acetyl-CoA synthetase-like"/>
    <property type="match status" value="1"/>
</dbReference>